<keyword evidence="7" id="KW-0032">Aminotransferase</keyword>
<accession>A0ABT7UBJ6</accession>
<evidence type="ECO:0000256" key="1">
    <source>
        <dbReference type="ARBA" id="ARBA00005384"/>
    </source>
</evidence>
<keyword evidence="4" id="KW-0238">DNA-binding</keyword>
<dbReference type="GO" id="GO:0008483">
    <property type="term" value="F:transaminase activity"/>
    <property type="evidence" value="ECO:0007669"/>
    <property type="project" value="UniProtKB-KW"/>
</dbReference>
<comment type="caution">
    <text evidence="7">The sequence shown here is derived from an EMBL/GenBank/DDBJ whole genome shotgun (WGS) entry which is preliminary data.</text>
</comment>
<keyword evidence="5" id="KW-0804">Transcription</keyword>
<sequence length="442" mass="50466">MKKYETIYRQFRQEILDGYRQKGERMPSIRSCVRQFHVSQTSVEHAYAQLQLEGYIRSRPQSGYYVVLNEESRALHTAMLQPSEVSADPSLRYDFRSRSVWSEEGELVLWKQYLKQTMNQAAIFSYGEARGEHALRTSLMRHASTMRGVLAHEEQLVIGASVQALLYQLCGLLPRNSRVAIQKGVYIQARRVFEDYGMEVHDVSFGEDRFDWSELKQLRPDVLFVHSPSLFEMEGFDIQACQSLLAWMKREGILLLEDDHNGELNYLREGSMALCGRDGALGGVYLGSFSRILLPALRISYMILPKALAARYHQKEPTYSPSASKLEQLALAAYIADGHLRRRITRLKRQYRTRHRLLLEGMGQLGMTCVRIEESLTRYHFQEPAADAQMAQRLRAHGIAVDACENGRLILSFAAIAPQELTQALTALAALRSNKGKKEGDR</sequence>
<keyword evidence="8" id="KW-1185">Reference proteome</keyword>
<reference evidence="7 8" key="2">
    <citation type="submission" date="2023-06" db="EMBL/GenBank/DDBJ databases">
        <title>Identification and characterization of horizontal gene transfer across gut microbiota members of farm animals based on homology search.</title>
        <authorList>
            <person name="Schwarzerova J."/>
            <person name="Nykrynova M."/>
            <person name="Jureckova K."/>
            <person name="Cejkova D."/>
            <person name="Rychlik I."/>
        </authorList>
    </citation>
    <scope>NUCLEOTIDE SEQUENCE [LARGE SCALE GENOMIC DNA]</scope>
    <source>
        <strain evidence="7 8">ET39</strain>
    </source>
</reference>
<reference evidence="8" key="1">
    <citation type="submission" date="2023-06" db="EMBL/GenBank/DDBJ databases">
        <title>Identification and characterization of horizontal gene transfer across gut microbiota members of farm animals based on homology search.</title>
        <authorList>
            <person name="Zeman M."/>
            <person name="Kubasova T."/>
            <person name="Jahodarova E."/>
            <person name="Nykrynova M."/>
            <person name="Rychlik I."/>
        </authorList>
    </citation>
    <scope>NUCLEOTIDE SEQUENCE [LARGE SCALE GENOMIC DNA]</scope>
    <source>
        <strain evidence="8">ET39</strain>
    </source>
</reference>
<organism evidence="7 8">
    <name type="scientific">Amedibacillus dolichus</name>
    <dbReference type="NCBI Taxonomy" id="31971"/>
    <lineage>
        <taxon>Bacteria</taxon>
        <taxon>Bacillati</taxon>
        <taxon>Bacillota</taxon>
        <taxon>Erysipelotrichia</taxon>
        <taxon>Erysipelotrichales</taxon>
        <taxon>Erysipelotrichaceae</taxon>
        <taxon>Amedibacillus</taxon>
    </lineage>
</organism>
<dbReference type="InterPro" id="IPR015421">
    <property type="entry name" value="PyrdxlP-dep_Trfase_major"/>
</dbReference>
<dbReference type="Pfam" id="PF00155">
    <property type="entry name" value="Aminotran_1_2"/>
    <property type="match status" value="1"/>
</dbReference>
<dbReference type="InterPro" id="IPR036390">
    <property type="entry name" value="WH_DNA-bd_sf"/>
</dbReference>
<keyword evidence="3" id="KW-0805">Transcription regulation</keyword>
<keyword evidence="7" id="KW-0808">Transferase</keyword>
<dbReference type="InterPro" id="IPR051446">
    <property type="entry name" value="HTH_trans_reg/aminotransferase"/>
</dbReference>
<evidence type="ECO:0000313" key="8">
    <source>
        <dbReference type="Proteomes" id="UP001529340"/>
    </source>
</evidence>
<dbReference type="InterPro" id="IPR004839">
    <property type="entry name" value="Aminotransferase_I/II_large"/>
</dbReference>
<dbReference type="InterPro" id="IPR015424">
    <property type="entry name" value="PyrdxlP-dep_Trfase"/>
</dbReference>
<dbReference type="InterPro" id="IPR036388">
    <property type="entry name" value="WH-like_DNA-bd_sf"/>
</dbReference>
<dbReference type="Proteomes" id="UP001529340">
    <property type="component" value="Unassembled WGS sequence"/>
</dbReference>
<reference evidence="7 8" key="3">
    <citation type="submission" date="2023-06" db="EMBL/GenBank/DDBJ databases">
        <authorList>
            <person name="Zeman M."/>
            <person name="Kubasova T."/>
            <person name="Jahodarova E."/>
            <person name="Nykrynova M."/>
            <person name="Rychlik I."/>
        </authorList>
    </citation>
    <scope>NUCLEOTIDE SEQUENCE [LARGE SCALE GENOMIC DNA]</scope>
    <source>
        <strain evidence="7 8">ET39</strain>
    </source>
</reference>
<feature type="domain" description="HTH gntR-type" evidence="6">
    <location>
        <begin position="1"/>
        <end position="69"/>
    </location>
</feature>
<dbReference type="Pfam" id="PF00392">
    <property type="entry name" value="GntR"/>
    <property type="match status" value="1"/>
</dbReference>
<evidence type="ECO:0000256" key="3">
    <source>
        <dbReference type="ARBA" id="ARBA00023015"/>
    </source>
</evidence>
<name>A0ABT7UBJ6_9FIRM</name>
<dbReference type="Gene3D" id="1.10.10.10">
    <property type="entry name" value="Winged helix-like DNA-binding domain superfamily/Winged helix DNA-binding domain"/>
    <property type="match status" value="1"/>
</dbReference>
<dbReference type="Gene3D" id="3.40.640.10">
    <property type="entry name" value="Type I PLP-dependent aspartate aminotransferase-like (Major domain)"/>
    <property type="match status" value="1"/>
</dbReference>
<evidence type="ECO:0000256" key="2">
    <source>
        <dbReference type="ARBA" id="ARBA00022898"/>
    </source>
</evidence>
<evidence type="ECO:0000313" key="7">
    <source>
        <dbReference type="EMBL" id="MDM8156969.1"/>
    </source>
</evidence>
<dbReference type="SUPFAM" id="SSF46785">
    <property type="entry name" value="Winged helix' DNA-binding domain"/>
    <property type="match status" value="1"/>
</dbReference>
<dbReference type="PANTHER" id="PTHR46577:SF1">
    <property type="entry name" value="HTH-TYPE TRANSCRIPTIONAL REGULATORY PROTEIN GABR"/>
    <property type="match status" value="1"/>
</dbReference>
<evidence type="ECO:0000259" key="6">
    <source>
        <dbReference type="PROSITE" id="PS50949"/>
    </source>
</evidence>
<dbReference type="RefSeq" id="WP_289607431.1">
    <property type="nucleotide sequence ID" value="NZ_JAUDCG010000015.1"/>
</dbReference>
<dbReference type="SMART" id="SM00345">
    <property type="entry name" value="HTH_GNTR"/>
    <property type="match status" value="1"/>
</dbReference>
<proteinExistence type="inferred from homology"/>
<evidence type="ECO:0000256" key="4">
    <source>
        <dbReference type="ARBA" id="ARBA00023125"/>
    </source>
</evidence>
<dbReference type="CDD" id="cd07377">
    <property type="entry name" value="WHTH_GntR"/>
    <property type="match status" value="1"/>
</dbReference>
<dbReference type="SUPFAM" id="SSF53383">
    <property type="entry name" value="PLP-dependent transferases"/>
    <property type="match status" value="1"/>
</dbReference>
<dbReference type="PROSITE" id="PS50949">
    <property type="entry name" value="HTH_GNTR"/>
    <property type="match status" value="1"/>
</dbReference>
<keyword evidence="2" id="KW-0663">Pyridoxal phosphate</keyword>
<dbReference type="CDD" id="cd00609">
    <property type="entry name" value="AAT_like"/>
    <property type="match status" value="1"/>
</dbReference>
<evidence type="ECO:0000256" key="5">
    <source>
        <dbReference type="ARBA" id="ARBA00023163"/>
    </source>
</evidence>
<dbReference type="EMBL" id="JAUDCG010000015">
    <property type="protein sequence ID" value="MDM8156969.1"/>
    <property type="molecule type" value="Genomic_DNA"/>
</dbReference>
<dbReference type="PANTHER" id="PTHR46577">
    <property type="entry name" value="HTH-TYPE TRANSCRIPTIONAL REGULATORY PROTEIN GABR"/>
    <property type="match status" value="1"/>
</dbReference>
<gene>
    <name evidence="7" type="ORF">QUV96_04875</name>
</gene>
<comment type="similarity">
    <text evidence="1">In the C-terminal section; belongs to the class-I pyridoxal-phosphate-dependent aminotransferase family.</text>
</comment>
<dbReference type="InterPro" id="IPR000524">
    <property type="entry name" value="Tscrpt_reg_HTH_GntR"/>
</dbReference>
<protein>
    <submittedName>
        <fullName evidence="7">PLP-dependent aminotransferase family protein</fullName>
    </submittedName>
</protein>